<evidence type="ECO:0000313" key="2">
    <source>
        <dbReference type="Proteomes" id="UP000037035"/>
    </source>
</evidence>
<gene>
    <name evidence="1" type="ORF">VP01_1151g1</name>
</gene>
<proteinExistence type="predicted"/>
<dbReference type="VEuPathDB" id="FungiDB:VP01_1151g1"/>
<dbReference type="EMBL" id="LAVV01001688">
    <property type="protein sequence ID" value="KNZ63388.1"/>
    <property type="molecule type" value="Genomic_DNA"/>
</dbReference>
<dbReference type="AlphaFoldDB" id="A0A0L6VRQ5"/>
<evidence type="ECO:0000313" key="1">
    <source>
        <dbReference type="EMBL" id="KNZ63388.1"/>
    </source>
</evidence>
<accession>A0A0L6VRQ5</accession>
<name>A0A0L6VRQ5_9BASI</name>
<keyword evidence="2" id="KW-1185">Reference proteome</keyword>
<dbReference type="OrthoDB" id="2504260at2759"/>
<dbReference type="Proteomes" id="UP000037035">
    <property type="component" value="Unassembled WGS sequence"/>
</dbReference>
<comment type="caution">
    <text evidence="1">The sequence shown here is derived from an EMBL/GenBank/DDBJ whole genome shotgun (WGS) entry which is preliminary data.</text>
</comment>
<organism evidence="1 2">
    <name type="scientific">Puccinia sorghi</name>
    <dbReference type="NCBI Taxonomy" id="27349"/>
    <lineage>
        <taxon>Eukaryota</taxon>
        <taxon>Fungi</taxon>
        <taxon>Dikarya</taxon>
        <taxon>Basidiomycota</taxon>
        <taxon>Pucciniomycotina</taxon>
        <taxon>Pucciniomycetes</taxon>
        <taxon>Pucciniales</taxon>
        <taxon>Pucciniaceae</taxon>
        <taxon>Puccinia</taxon>
    </lineage>
</organism>
<reference evidence="1 2" key="1">
    <citation type="submission" date="2015-08" db="EMBL/GenBank/DDBJ databases">
        <title>Next Generation Sequencing and Analysis of the Genome of Puccinia sorghi L Schw, the Causal Agent of Maize Common Rust.</title>
        <authorList>
            <person name="Rochi L."/>
            <person name="Burguener G."/>
            <person name="Darino M."/>
            <person name="Turjanski A."/>
            <person name="Kreff E."/>
            <person name="Dieguez M.J."/>
            <person name="Sacco F."/>
        </authorList>
    </citation>
    <scope>NUCLEOTIDE SEQUENCE [LARGE SCALE GENOMIC DNA]</scope>
    <source>
        <strain evidence="1 2">RO10H11247</strain>
    </source>
</reference>
<protein>
    <submittedName>
        <fullName evidence="1">Uncharacterized protein</fullName>
    </submittedName>
</protein>
<sequence>MITPKIQQNNTIHSIQEQLKPLSNGVEEPDQVSDDVLRIQPHLPDITMVQLIMAFDNSSTNVYDFFEEIIHQMSLNKKEFLSCLQIIEGDLVKYTLIERLGALKMLNKYPEEIPEKLFDNSGGVLWNVGHLIFQL</sequence>